<reference evidence="2" key="1">
    <citation type="submission" date="2017-05" db="EMBL/GenBank/DDBJ databases">
        <title>Physiological properties and genetic analysis related to exopolysaccharide production of fresh-water unicellular cyanobacterium Aphanothece sacrum, Suizenji Nori, that has been cultured as a food source in Japan.</title>
        <authorList>
            <person name="Kanesaki Y."/>
            <person name="Yoshikawa S."/>
            <person name="Ohki K."/>
        </authorList>
    </citation>
    <scope>NUCLEOTIDE SEQUENCE [LARGE SCALE GENOMIC DNA]</scope>
    <source>
        <strain evidence="2">FPU1</strain>
    </source>
</reference>
<keyword evidence="2" id="KW-1185">Reference proteome</keyword>
<dbReference type="AlphaFoldDB" id="A0A401IN70"/>
<dbReference type="RefSeq" id="WP_124973341.1">
    <property type="nucleotide sequence ID" value="NZ_BDQK01000017.1"/>
</dbReference>
<evidence type="ECO:0000313" key="2">
    <source>
        <dbReference type="Proteomes" id="UP000287247"/>
    </source>
</evidence>
<proteinExistence type="predicted"/>
<gene>
    <name evidence="1" type="ORF">AsFPU1_4126</name>
</gene>
<accession>A0A401IN70</accession>
<dbReference type="Proteomes" id="UP000287247">
    <property type="component" value="Unassembled WGS sequence"/>
</dbReference>
<dbReference type="OrthoDB" id="483789at2"/>
<dbReference type="EMBL" id="BDQK01000017">
    <property type="protein sequence ID" value="GBF82693.1"/>
    <property type="molecule type" value="Genomic_DNA"/>
</dbReference>
<name>A0A401IN70_APHSA</name>
<sequence length="158" mass="18268">MRTHHSCPVSLSLMSTDLPILSTIETAGTLYQKDHLRFHLLLNQPDTEGTATGEFSSSVETAKQLLWLEISPSRVIMTLQGNGKFAYRHFWETGIYGVSRYWLNNEGGELTDAFRLRNYTRSIELHGEVFPEYLRVEYELWTGRVQLGHYVLHLEVYS</sequence>
<comment type="caution">
    <text evidence="1">The sequence shown here is derived from an EMBL/GenBank/DDBJ whole genome shotgun (WGS) entry which is preliminary data.</text>
</comment>
<protein>
    <submittedName>
        <fullName evidence="1">Uncharacterized protein</fullName>
    </submittedName>
</protein>
<organism evidence="1 2">
    <name type="scientific">Aphanothece sacrum FPU1</name>
    <dbReference type="NCBI Taxonomy" id="1920663"/>
    <lineage>
        <taxon>Bacteria</taxon>
        <taxon>Bacillati</taxon>
        <taxon>Cyanobacteriota</taxon>
        <taxon>Cyanophyceae</taxon>
        <taxon>Oscillatoriophycideae</taxon>
        <taxon>Chroococcales</taxon>
        <taxon>Aphanothecaceae</taxon>
        <taxon>Aphanothece</taxon>
    </lineage>
</organism>
<evidence type="ECO:0000313" key="1">
    <source>
        <dbReference type="EMBL" id="GBF82693.1"/>
    </source>
</evidence>